<dbReference type="Proteomes" id="UP000326565">
    <property type="component" value="Unassembled WGS sequence"/>
</dbReference>
<feature type="transmembrane region" description="Helical" evidence="7">
    <location>
        <begin position="281"/>
        <end position="306"/>
    </location>
</feature>
<dbReference type="GO" id="GO:0015677">
    <property type="term" value="P:copper ion import"/>
    <property type="evidence" value="ECO:0007669"/>
    <property type="project" value="TreeGrafter"/>
</dbReference>
<dbReference type="AlphaFoldDB" id="A0A5N5WYS0"/>
<evidence type="ECO:0000256" key="4">
    <source>
        <dbReference type="ARBA" id="ARBA00022989"/>
    </source>
</evidence>
<feature type="domain" description="Ferric oxidoreductase" evidence="8">
    <location>
        <begin position="246"/>
        <end position="363"/>
    </location>
</feature>
<dbReference type="PANTHER" id="PTHR32361">
    <property type="entry name" value="FERRIC/CUPRIC REDUCTASE TRANSMEMBRANE COMPONENT"/>
    <property type="match status" value="1"/>
</dbReference>
<dbReference type="GO" id="GO:0005886">
    <property type="term" value="C:plasma membrane"/>
    <property type="evidence" value="ECO:0007669"/>
    <property type="project" value="TreeGrafter"/>
</dbReference>
<evidence type="ECO:0000259" key="8">
    <source>
        <dbReference type="Pfam" id="PF01794"/>
    </source>
</evidence>
<evidence type="ECO:0000256" key="1">
    <source>
        <dbReference type="ARBA" id="ARBA00004141"/>
    </source>
</evidence>
<gene>
    <name evidence="9" type="ORF">BDV29DRAFT_192567</name>
</gene>
<reference evidence="9 10" key="1">
    <citation type="submission" date="2019-04" db="EMBL/GenBank/DDBJ databases">
        <title>Friends and foes A comparative genomics study of 23 Aspergillus species from section Flavi.</title>
        <authorList>
            <consortium name="DOE Joint Genome Institute"/>
            <person name="Kjaerbolling I."/>
            <person name="Vesth T."/>
            <person name="Frisvad J.C."/>
            <person name="Nybo J.L."/>
            <person name="Theobald S."/>
            <person name="Kildgaard S."/>
            <person name="Isbrandt T."/>
            <person name="Kuo A."/>
            <person name="Sato A."/>
            <person name="Lyhne E.K."/>
            <person name="Kogle M.E."/>
            <person name="Wiebenga A."/>
            <person name="Kun R.S."/>
            <person name="Lubbers R.J."/>
            <person name="Makela M.R."/>
            <person name="Barry K."/>
            <person name="Chovatia M."/>
            <person name="Clum A."/>
            <person name="Daum C."/>
            <person name="Haridas S."/>
            <person name="He G."/>
            <person name="LaButti K."/>
            <person name="Lipzen A."/>
            <person name="Mondo S."/>
            <person name="Riley R."/>
            <person name="Salamov A."/>
            <person name="Simmons B.A."/>
            <person name="Magnuson J.K."/>
            <person name="Henrissat B."/>
            <person name="Mortensen U.H."/>
            <person name="Larsen T.O."/>
            <person name="Devries R.P."/>
            <person name="Grigoriev I.V."/>
            <person name="Machida M."/>
            <person name="Baker S.E."/>
            <person name="Andersen M.R."/>
        </authorList>
    </citation>
    <scope>NUCLEOTIDE SEQUENCE [LARGE SCALE GENOMIC DNA]</scope>
    <source>
        <strain evidence="9 10">CBS 151.66</strain>
    </source>
</reference>
<dbReference type="Pfam" id="PF01794">
    <property type="entry name" value="Ferric_reduct"/>
    <property type="match status" value="1"/>
</dbReference>
<dbReference type="GO" id="GO:0000293">
    <property type="term" value="F:ferric-chelate reductase activity"/>
    <property type="evidence" value="ECO:0007669"/>
    <property type="project" value="TreeGrafter"/>
</dbReference>
<protein>
    <submittedName>
        <fullName evidence="9">Ferric reductase</fullName>
    </submittedName>
</protein>
<keyword evidence="3 7" id="KW-0812">Transmembrane</keyword>
<keyword evidence="5" id="KW-0406">Ion transport</keyword>
<feature type="transmembrane region" description="Helical" evidence="7">
    <location>
        <begin position="318"/>
        <end position="335"/>
    </location>
</feature>
<evidence type="ECO:0000313" key="9">
    <source>
        <dbReference type="EMBL" id="KAB8072354.1"/>
    </source>
</evidence>
<name>A0A5N5WYS0_9EURO</name>
<feature type="transmembrane region" description="Helical" evidence="7">
    <location>
        <begin position="379"/>
        <end position="397"/>
    </location>
</feature>
<dbReference type="GO" id="GO:0006826">
    <property type="term" value="P:iron ion transport"/>
    <property type="evidence" value="ECO:0007669"/>
    <property type="project" value="TreeGrafter"/>
</dbReference>
<keyword evidence="10" id="KW-1185">Reference proteome</keyword>
<dbReference type="InterPro" id="IPR013130">
    <property type="entry name" value="Fe3_Rdtase_TM_dom"/>
</dbReference>
<evidence type="ECO:0000256" key="3">
    <source>
        <dbReference type="ARBA" id="ARBA00022692"/>
    </source>
</evidence>
<keyword evidence="4 7" id="KW-1133">Transmembrane helix</keyword>
<dbReference type="InterPro" id="IPR051410">
    <property type="entry name" value="Ferric/Cupric_Reductase"/>
</dbReference>
<dbReference type="GO" id="GO:0006879">
    <property type="term" value="P:intracellular iron ion homeostasis"/>
    <property type="evidence" value="ECO:0007669"/>
    <property type="project" value="TreeGrafter"/>
</dbReference>
<feature type="transmembrane region" description="Helical" evidence="7">
    <location>
        <begin position="143"/>
        <end position="164"/>
    </location>
</feature>
<dbReference type="EMBL" id="ML732249">
    <property type="protein sequence ID" value="KAB8072354.1"/>
    <property type="molecule type" value="Genomic_DNA"/>
</dbReference>
<accession>A0A5N5WYS0</accession>
<sequence length="672" mass="75747">MYQPPCAYACRASIPNALNCSMASHHGMDMAWMVDESPSPECYAANDAFLQTLAYCIYSHCQTQANSTLQKYWELNVAGSEQDQPLPKESYHQALQSIGFRPNATMNSSAVLESASLVPEELYDLNWRTLSVFARMEARHEKYAIILLVTCAIIPIAMSFARFIPVPATIKARVEAYLVAPPLIGNRHNVPLFSTFIMPTRGQAVFIAYMIIINVILCAVGIETANTSLWYTSNHREIVTYVSNRAGVLSFANIPLLVLYSSRNNVLLWLTNWSHSTFLLLHRWLAAICVIEACLHSAIFLQIYNVDGEYASESKLPYWYWGIVATLALAIMIPASMLQIRQKCYELFLAWHVVLFLMAMVGCYLHIYYRYAFQWGYENWIYVGLAIWGFERGFRILRVARYGIRTAHVSIVDDEYVKLEIPEVAAHGHVYLYFPTLTWRVWENHPFSVMTDLRCIGDSATSVRHLHSSSLLSTARDNKAGLTMAAAEEQVVQEKPFPVETESTQYQRGLVIYIRIQSGITKYLRGPRTQLPVLVEAAYQPVSIIGSGTHQAVNIIAIAGGVGVTALTPILLAHGGWHKLFWAVRSQPLVDSIAVSLGEDRFDKLHAVVFHDRRMDIPNLLRREIAKCDGVEVVVIVSGPPRMADEVRVVVARLMREDLAAKVTLVEESFSW</sequence>
<keyword evidence="6 7" id="KW-0472">Membrane</keyword>
<dbReference type="InterPro" id="IPR039261">
    <property type="entry name" value="FNR_nucleotide-bd"/>
</dbReference>
<dbReference type="SFLD" id="SFLDG01168">
    <property type="entry name" value="Ferric_reductase_subgroup_(FRE"/>
    <property type="match status" value="1"/>
</dbReference>
<feature type="transmembrane region" description="Helical" evidence="7">
    <location>
        <begin position="242"/>
        <end position="260"/>
    </location>
</feature>
<proteinExistence type="predicted"/>
<comment type="subcellular location">
    <subcellularLocation>
        <location evidence="1">Membrane</location>
        <topology evidence="1">Multi-pass membrane protein</topology>
    </subcellularLocation>
</comment>
<evidence type="ECO:0000313" key="10">
    <source>
        <dbReference type="Proteomes" id="UP000326565"/>
    </source>
</evidence>
<evidence type="ECO:0000256" key="7">
    <source>
        <dbReference type="SAM" id="Phobius"/>
    </source>
</evidence>
<keyword evidence="2" id="KW-0813">Transport</keyword>
<feature type="transmembrane region" description="Helical" evidence="7">
    <location>
        <begin position="204"/>
        <end position="222"/>
    </location>
</feature>
<evidence type="ECO:0000256" key="6">
    <source>
        <dbReference type="ARBA" id="ARBA00023136"/>
    </source>
</evidence>
<dbReference type="SUPFAM" id="SSF52343">
    <property type="entry name" value="Ferredoxin reductase-like, C-terminal NADP-linked domain"/>
    <property type="match status" value="1"/>
</dbReference>
<evidence type="ECO:0000256" key="5">
    <source>
        <dbReference type="ARBA" id="ARBA00023065"/>
    </source>
</evidence>
<organism evidence="9 10">
    <name type="scientific">Aspergillus leporis</name>
    <dbReference type="NCBI Taxonomy" id="41062"/>
    <lineage>
        <taxon>Eukaryota</taxon>
        <taxon>Fungi</taxon>
        <taxon>Dikarya</taxon>
        <taxon>Ascomycota</taxon>
        <taxon>Pezizomycotina</taxon>
        <taxon>Eurotiomycetes</taxon>
        <taxon>Eurotiomycetidae</taxon>
        <taxon>Eurotiales</taxon>
        <taxon>Aspergillaceae</taxon>
        <taxon>Aspergillus</taxon>
        <taxon>Aspergillus subgen. Circumdati</taxon>
    </lineage>
</organism>
<feature type="transmembrane region" description="Helical" evidence="7">
    <location>
        <begin position="347"/>
        <end position="367"/>
    </location>
</feature>
<dbReference type="PANTHER" id="PTHR32361:SF9">
    <property type="entry name" value="FERRIC REDUCTASE TRANSMEMBRANE COMPONENT 3-RELATED"/>
    <property type="match status" value="1"/>
</dbReference>
<evidence type="ECO:0000256" key="2">
    <source>
        <dbReference type="ARBA" id="ARBA00022448"/>
    </source>
</evidence>
<dbReference type="CDD" id="cd06186">
    <property type="entry name" value="NOX_Duox_like_FAD_NADP"/>
    <property type="match status" value="1"/>
</dbReference>
<dbReference type="OrthoDB" id="167398at2759"/>